<feature type="non-terminal residue" evidence="1">
    <location>
        <position position="54"/>
    </location>
</feature>
<accession>A0A6H5HTE1</accession>
<reference evidence="1 2" key="1">
    <citation type="submission" date="2020-02" db="EMBL/GenBank/DDBJ databases">
        <authorList>
            <person name="Ferguson B K."/>
        </authorList>
    </citation>
    <scope>NUCLEOTIDE SEQUENCE [LARGE SCALE GENOMIC DNA]</scope>
</reference>
<dbReference type="EMBL" id="CADCXU010036113">
    <property type="protein sequence ID" value="CAB0020955.1"/>
    <property type="molecule type" value="Genomic_DNA"/>
</dbReference>
<evidence type="ECO:0000313" key="1">
    <source>
        <dbReference type="EMBL" id="CAB0020955.1"/>
    </source>
</evidence>
<protein>
    <submittedName>
        <fullName evidence="1">Uncharacterized protein</fullName>
    </submittedName>
</protein>
<name>A0A6H5HTE1_9HEMI</name>
<evidence type="ECO:0000313" key="2">
    <source>
        <dbReference type="Proteomes" id="UP000479000"/>
    </source>
</evidence>
<organism evidence="1 2">
    <name type="scientific">Nesidiocoris tenuis</name>
    <dbReference type="NCBI Taxonomy" id="355587"/>
    <lineage>
        <taxon>Eukaryota</taxon>
        <taxon>Metazoa</taxon>
        <taxon>Ecdysozoa</taxon>
        <taxon>Arthropoda</taxon>
        <taxon>Hexapoda</taxon>
        <taxon>Insecta</taxon>
        <taxon>Pterygota</taxon>
        <taxon>Neoptera</taxon>
        <taxon>Paraneoptera</taxon>
        <taxon>Hemiptera</taxon>
        <taxon>Heteroptera</taxon>
        <taxon>Panheteroptera</taxon>
        <taxon>Cimicomorpha</taxon>
        <taxon>Miridae</taxon>
        <taxon>Dicyphina</taxon>
        <taxon>Nesidiocoris</taxon>
    </lineage>
</organism>
<keyword evidence="2" id="KW-1185">Reference proteome</keyword>
<gene>
    <name evidence="1" type="ORF">NTEN_LOCUS24480</name>
</gene>
<proteinExistence type="predicted"/>
<sequence>MLGTLEPARKMAECDCASRTVSVAESLGKFPVTATWKSLNSPDAFETFSLPQMR</sequence>
<dbReference type="AlphaFoldDB" id="A0A6H5HTE1"/>
<dbReference type="Proteomes" id="UP000479000">
    <property type="component" value="Unassembled WGS sequence"/>
</dbReference>